<dbReference type="Proteomes" id="UP000199415">
    <property type="component" value="Unassembled WGS sequence"/>
</dbReference>
<dbReference type="PANTHER" id="PTHR43448:SF7">
    <property type="entry name" value="4-HYDROXYBENZOATE SOLANESYLTRANSFERASE"/>
    <property type="match status" value="1"/>
</dbReference>
<evidence type="ECO:0000256" key="12">
    <source>
        <dbReference type="ARBA" id="ARBA00042475"/>
    </source>
</evidence>
<dbReference type="GO" id="GO:0048034">
    <property type="term" value="P:heme O biosynthetic process"/>
    <property type="evidence" value="ECO:0007669"/>
    <property type="project" value="UniProtKB-UniRule"/>
</dbReference>
<comment type="pathway">
    <text evidence="2 14">Porphyrin-containing compound metabolism; heme O biosynthesis; heme O from protoheme: step 1/1.</text>
</comment>
<dbReference type="NCBIfam" id="TIGR01473">
    <property type="entry name" value="cyoE_ctaB"/>
    <property type="match status" value="1"/>
</dbReference>
<dbReference type="RefSeq" id="WP_090022487.1">
    <property type="nucleotide sequence ID" value="NZ_FNCE01000020.1"/>
</dbReference>
<dbReference type="PANTHER" id="PTHR43448">
    <property type="entry name" value="PROTOHEME IX FARNESYLTRANSFERASE, MITOCHONDRIAL"/>
    <property type="match status" value="1"/>
</dbReference>
<evidence type="ECO:0000256" key="8">
    <source>
        <dbReference type="ARBA" id="ARBA00023133"/>
    </source>
</evidence>
<dbReference type="InterPro" id="IPR030470">
    <property type="entry name" value="UbiA_prenylTrfase_CS"/>
</dbReference>
<reference evidence="15 16" key="1">
    <citation type="submission" date="2016-10" db="EMBL/GenBank/DDBJ databases">
        <authorList>
            <person name="de Groot N.N."/>
        </authorList>
    </citation>
    <scope>NUCLEOTIDE SEQUENCE [LARGE SCALE GENOMIC DNA]</scope>
    <source>
        <strain evidence="15 16">DSM 25584</strain>
    </source>
</reference>
<evidence type="ECO:0000256" key="7">
    <source>
        <dbReference type="ARBA" id="ARBA00022989"/>
    </source>
</evidence>
<evidence type="ECO:0000256" key="11">
    <source>
        <dbReference type="ARBA" id="ARBA00040810"/>
    </source>
</evidence>
<evidence type="ECO:0000313" key="15">
    <source>
        <dbReference type="EMBL" id="SDG54288.1"/>
    </source>
</evidence>
<dbReference type="InterPro" id="IPR000537">
    <property type="entry name" value="UbiA_prenyltransferase"/>
</dbReference>
<evidence type="ECO:0000256" key="1">
    <source>
        <dbReference type="ARBA" id="ARBA00004651"/>
    </source>
</evidence>
<dbReference type="HAMAP" id="MF_00154">
    <property type="entry name" value="CyoE_CtaB"/>
    <property type="match status" value="1"/>
</dbReference>
<feature type="transmembrane region" description="Helical" evidence="14">
    <location>
        <begin position="279"/>
        <end position="301"/>
    </location>
</feature>
<keyword evidence="8 14" id="KW-0350">Heme biosynthesis</keyword>
<feature type="transmembrane region" description="Helical" evidence="14">
    <location>
        <begin position="121"/>
        <end position="142"/>
    </location>
</feature>
<dbReference type="STRING" id="1082479.SAMN05216241_12011"/>
<sequence>MSDASIQPNSTVADPAGVREFLDLLKPRVMTLVVFTAVAGMVAAPGELHPVLAGIAVLCVAVGAGAAGAINMWYDRDIDAVMRRTARRPIPAGRIAPEEGLAFGLVLTLFAVMTMGLAVNWTAAGLLAGANAFYVFVYTMWLKRRTPQNIVIGGAAGAFPPMIGWAAVTGGVSLESVVLFALIFLWTPPHFWALSLYTDGDYGRAGVPMLPVVSGRRATKWQMLAYTLVLLPLAPAPALLGTAGPLYGAGATVLGLIFVVSAVRVLQDTDGRETAARRMFGYSILYLFLVFAMLILDGAALGAA</sequence>
<comment type="similarity">
    <text evidence="14">Belongs to the UbiA prenyltransferase family. Protoheme IX farnesyltransferase subfamily.</text>
</comment>
<keyword evidence="6 14" id="KW-0812">Transmembrane</keyword>
<comment type="miscellaneous">
    <text evidence="14">Carbon 2 of the heme B porphyrin ring is defined according to the Fischer nomenclature.</text>
</comment>
<feature type="transmembrane region" description="Helical" evidence="14">
    <location>
        <begin position="95"/>
        <end position="115"/>
    </location>
</feature>
<feature type="transmembrane region" description="Helical" evidence="14">
    <location>
        <begin position="29"/>
        <end position="46"/>
    </location>
</feature>
<dbReference type="EC" id="2.5.1.141" evidence="3 14"/>
<dbReference type="Gene3D" id="1.10.357.140">
    <property type="entry name" value="UbiA prenyltransferase"/>
    <property type="match status" value="1"/>
</dbReference>
<evidence type="ECO:0000313" key="16">
    <source>
        <dbReference type="Proteomes" id="UP000199415"/>
    </source>
</evidence>
<evidence type="ECO:0000256" key="14">
    <source>
        <dbReference type="HAMAP-Rule" id="MF_00154"/>
    </source>
</evidence>
<keyword evidence="9 14" id="KW-0472">Membrane</keyword>
<evidence type="ECO:0000256" key="2">
    <source>
        <dbReference type="ARBA" id="ARBA00004919"/>
    </source>
</evidence>
<feature type="transmembrane region" description="Helical" evidence="14">
    <location>
        <begin position="223"/>
        <end position="240"/>
    </location>
</feature>
<dbReference type="GO" id="GO:0008495">
    <property type="term" value="F:protoheme IX farnesyltransferase activity"/>
    <property type="evidence" value="ECO:0007669"/>
    <property type="project" value="UniProtKB-UniRule"/>
</dbReference>
<proteinExistence type="inferred from homology"/>
<evidence type="ECO:0000256" key="10">
    <source>
        <dbReference type="ARBA" id="ARBA00030253"/>
    </source>
</evidence>
<dbReference type="PROSITE" id="PS00943">
    <property type="entry name" value="UBIA"/>
    <property type="match status" value="1"/>
</dbReference>
<dbReference type="NCBIfam" id="NF003349">
    <property type="entry name" value="PRK04375.1-2"/>
    <property type="match status" value="1"/>
</dbReference>
<dbReference type="InterPro" id="IPR006369">
    <property type="entry name" value="Protohaem_IX_farnesylTrfase"/>
</dbReference>
<dbReference type="UniPathway" id="UPA00834">
    <property type="reaction ID" value="UER00712"/>
</dbReference>
<dbReference type="OrthoDB" id="9814417at2"/>
<feature type="transmembrane region" description="Helical" evidence="14">
    <location>
        <begin position="174"/>
        <end position="194"/>
    </location>
</feature>
<keyword evidence="7 14" id="KW-1133">Transmembrane helix</keyword>
<feature type="transmembrane region" description="Helical" evidence="14">
    <location>
        <begin position="52"/>
        <end position="74"/>
    </location>
</feature>
<keyword evidence="16" id="KW-1185">Reference proteome</keyword>
<dbReference type="GO" id="GO:0005886">
    <property type="term" value="C:plasma membrane"/>
    <property type="evidence" value="ECO:0007669"/>
    <property type="project" value="UniProtKB-SubCell"/>
</dbReference>
<feature type="transmembrane region" description="Helical" evidence="14">
    <location>
        <begin position="149"/>
        <end position="168"/>
    </location>
</feature>
<dbReference type="EMBL" id="FNCE01000020">
    <property type="protein sequence ID" value="SDG54288.1"/>
    <property type="molecule type" value="Genomic_DNA"/>
</dbReference>
<gene>
    <name evidence="14" type="primary">ctaB</name>
    <name evidence="15" type="ORF">SAMN05216241_12011</name>
</gene>
<evidence type="ECO:0000256" key="3">
    <source>
        <dbReference type="ARBA" id="ARBA00012292"/>
    </source>
</evidence>
<accession>A0A1G7V3Z1</accession>
<evidence type="ECO:0000256" key="5">
    <source>
        <dbReference type="ARBA" id="ARBA00022679"/>
    </source>
</evidence>
<comment type="catalytic activity">
    <reaction evidence="13 14">
        <text>heme b + (2E,6E)-farnesyl diphosphate + H2O = Fe(II)-heme o + diphosphate</text>
        <dbReference type="Rhea" id="RHEA:28070"/>
        <dbReference type="ChEBI" id="CHEBI:15377"/>
        <dbReference type="ChEBI" id="CHEBI:33019"/>
        <dbReference type="ChEBI" id="CHEBI:60344"/>
        <dbReference type="ChEBI" id="CHEBI:60530"/>
        <dbReference type="ChEBI" id="CHEBI:175763"/>
        <dbReference type="EC" id="2.5.1.141"/>
    </reaction>
</comment>
<comment type="function">
    <text evidence="14">Converts heme B (protoheme IX) to heme O by substitution of the vinyl group on carbon 2 of heme B porphyrin ring with a hydroxyethyl farnesyl side group.</text>
</comment>
<evidence type="ECO:0000256" key="9">
    <source>
        <dbReference type="ARBA" id="ARBA00023136"/>
    </source>
</evidence>
<dbReference type="InterPro" id="IPR044878">
    <property type="entry name" value="UbiA_sf"/>
</dbReference>
<feature type="transmembrane region" description="Helical" evidence="14">
    <location>
        <begin position="246"/>
        <end position="267"/>
    </location>
</feature>
<keyword evidence="4 14" id="KW-1003">Cell membrane</keyword>
<name>A0A1G7V3Z1_9PROT</name>
<organism evidence="15 16">
    <name type="scientific">Limimonas halophila</name>
    <dbReference type="NCBI Taxonomy" id="1082479"/>
    <lineage>
        <taxon>Bacteria</taxon>
        <taxon>Pseudomonadati</taxon>
        <taxon>Pseudomonadota</taxon>
        <taxon>Alphaproteobacteria</taxon>
        <taxon>Rhodospirillales</taxon>
        <taxon>Rhodovibrionaceae</taxon>
        <taxon>Limimonas</taxon>
    </lineage>
</organism>
<evidence type="ECO:0000256" key="13">
    <source>
        <dbReference type="ARBA" id="ARBA00047690"/>
    </source>
</evidence>
<keyword evidence="5 14" id="KW-0808">Transferase</keyword>
<evidence type="ECO:0000256" key="6">
    <source>
        <dbReference type="ARBA" id="ARBA00022692"/>
    </source>
</evidence>
<dbReference type="Pfam" id="PF01040">
    <property type="entry name" value="UbiA"/>
    <property type="match status" value="1"/>
</dbReference>
<dbReference type="AlphaFoldDB" id="A0A1G7V3Z1"/>
<comment type="subcellular location">
    <subcellularLocation>
        <location evidence="1 14">Cell membrane</location>
        <topology evidence="1 14">Multi-pass membrane protein</topology>
    </subcellularLocation>
</comment>
<dbReference type="CDD" id="cd13957">
    <property type="entry name" value="PT_UbiA_Cox10"/>
    <property type="match status" value="1"/>
</dbReference>
<protein>
    <recommendedName>
        <fullName evidence="11 14">Protoheme IX farnesyltransferase</fullName>
        <ecNumber evidence="3 14">2.5.1.141</ecNumber>
    </recommendedName>
    <alternativeName>
        <fullName evidence="12 14">Heme B farnesyltransferase</fullName>
    </alternativeName>
    <alternativeName>
        <fullName evidence="10 14">Heme O synthase</fullName>
    </alternativeName>
</protein>
<evidence type="ECO:0000256" key="4">
    <source>
        <dbReference type="ARBA" id="ARBA00022475"/>
    </source>
</evidence>